<evidence type="ECO:0000313" key="2">
    <source>
        <dbReference type="EMBL" id="GAV00033.1"/>
    </source>
</evidence>
<keyword evidence="3" id="KW-1185">Reference proteome</keyword>
<evidence type="ECO:0000313" key="3">
    <source>
        <dbReference type="Proteomes" id="UP000186922"/>
    </source>
</evidence>
<proteinExistence type="predicted"/>
<comment type="caution">
    <text evidence="2">The sequence shown here is derived from an EMBL/GenBank/DDBJ whole genome shotgun (WGS) entry which is preliminary data.</text>
</comment>
<dbReference type="EMBL" id="BDGG01000005">
    <property type="protein sequence ID" value="GAV00033.1"/>
    <property type="molecule type" value="Genomic_DNA"/>
</dbReference>
<organism evidence="2 3">
    <name type="scientific">Ramazzottius varieornatus</name>
    <name type="common">Water bear</name>
    <name type="synonym">Tardigrade</name>
    <dbReference type="NCBI Taxonomy" id="947166"/>
    <lineage>
        <taxon>Eukaryota</taxon>
        <taxon>Metazoa</taxon>
        <taxon>Ecdysozoa</taxon>
        <taxon>Tardigrada</taxon>
        <taxon>Eutardigrada</taxon>
        <taxon>Parachela</taxon>
        <taxon>Hypsibioidea</taxon>
        <taxon>Ramazzottiidae</taxon>
        <taxon>Ramazzottius</taxon>
    </lineage>
</organism>
<gene>
    <name evidence="2" type="primary">RvY_10946-1</name>
    <name evidence="2" type="synonym">RvY_10946.1</name>
    <name evidence="2" type="ORF">RvY_10946</name>
</gene>
<reference evidence="2 3" key="1">
    <citation type="journal article" date="2016" name="Nat. Commun.">
        <title>Extremotolerant tardigrade genome and improved radiotolerance of human cultured cells by tardigrade-unique protein.</title>
        <authorList>
            <person name="Hashimoto T."/>
            <person name="Horikawa D.D."/>
            <person name="Saito Y."/>
            <person name="Kuwahara H."/>
            <person name="Kozuka-Hata H."/>
            <person name="Shin-I T."/>
            <person name="Minakuchi Y."/>
            <person name="Ohishi K."/>
            <person name="Motoyama A."/>
            <person name="Aizu T."/>
            <person name="Enomoto A."/>
            <person name="Kondo K."/>
            <person name="Tanaka S."/>
            <person name="Hara Y."/>
            <person name="Koshikawa S."/>
            <person name="Sagara H."/>
            <person name="Miura T."/>
            <person name="Yokobori S."/>
            <person name="Miyagawa K."/>
            <person name="Suzuki Y."/>
            <person name="Kubo T."/>
            <person name="Oyama M."/>
            <person name="Kohara Y."/>
            <person name="Fujiyama A."/>
            <person name="Arakawa K."/>
            <person name="Katayama T."/>
            <person name="Toyoda A."/>
            <person name="Kunieda T."/>
        </authorList>
    </citation>
    <scope>NUCLEOTIDE SEQUENCE [LARGE SCALE GENOMIC DNA]</scope>
    <source>
        <strain evidence="2 3">YOKOZUNA-1</strain>
    </source>
</reference>
<dbReference type="AlphaFoldDB" id="A0A1D1VIV6"/>
<protein>
    <submittedName>
        <fullName evidence="2">Uncharacterized protein</fullName>
    </submittedName>
</protein>
<accession>A0A1D1VIV6</accession>
<feature type="compositionally biased region" description="Basic and acidic residues" evidence="1">
    <location>
        <begin position="45"/>
        <end position="58"/>
    </location>
</feature>
<evidence type="ECO:0000256" key="1">
    <source>
        <dbReference type="SAM" id="MobiDB-lite"/>
    </source>
</evidence>
<name>A0A1D1VIV6_RAMVA</name>
<dbReference type="Proteomes" id="UP000186922">
    <property type="component" value="Unassembled WGS sequence"/>
</dbReference>
<feature type="region of interest" description="Disordered" evidence="1">
    <location>
        <begin position="37"/>
        <end position="58"/>
    </location>
</feature>
<sequence length="58" mass="6542">MHGDDYFVVHASIQNKPVNTTQNLILDKTLAPLNPEFPIENGIQRSRDQKPEPMAKAL</sequence>